<name>A0A7W2R5V9_9FLAO</name>
<dbReference type="AlphaFoldDB" id="A0A7W2R5V9"/>
<evidence type="ECO:0000256" key="1">
    <source>
        <dbReference type="PROSITE-ProRule" id="PRU00169"/>
    </source>
</evidence>
<evidence type="ECO:0000313" key="4">
    <source>
        <dbReference type="EMBL" id="MBA6154555.1"/>
    </source>
</evidence>
<dbReference type="GO" id="GO:0000156">
    <property type="term" value="F:phosphorelay response regulator activity"/>
    <property type="evidence" value="ECO:0007669"/>
    <property type="project" value="InterPro"/>
</dbReference>
<organism evidence="4 5">
    <name type="scientific">Gelidibacter maritimus</name>
    <dbReference type="NCBI Taxonomy" id="2761487"/>
    <lineage>
        <taxon>Bacteria</taxon>
        <taxon>Pseudomonadati</taxon>
        <taxon>Bacteroidota</taxon>
        <taxon>Flavobacteriia</taxon>
        <taxon>Flavobacteriales</taxon>
        <taxon>Flavobacteriaceae</taxon>
        <taxon>Gelidibacter</taxon>
    </lineage>
</organism>
<feature type="modified residue" description="4-aspartylphosphate" evidence="1">
    <location>
        <position position="55"/>
    </location>
</feature>
<dbReference type="PANTHER" id="PTHR37299">
    <property type="entry name" value="TRANSCRIPTIONAL REGULATOR-RELATED"/>
    <property type="match status" value="1"/>
</dbReference>
<accession>A0A7W2R5V9</accession>
<dbReference type="PROSITE" id="PS50110">
    <property type="entry name" value="RESPONSE_REGULATORY"/>
    <property type="match status" value="1"/>
</dbReference>
<dbReference type="RefSeq" id="WP_182206828.1">
    <property type="nucleotide sequence ID" value="NZ_JACGLT010000020.1"/>
</dbReference>
<dbReference type="GO" id="GO:0003677">
    <property type="term" value="F:DNA binding"/>
    <property type="evidence" value="ECO:0007669"/>
    <property type="project" value="InterPro"/>
</dbReference>
<dbReference type="SMART" id="SM00850">
    <property type="entry name" value="LytTR"/>
    <property type="match status" value="1"/>
</dbReference>
<dbReference type="PANTHER" id="PTHR37299:SF1">
    <property type="entry name" value="STAGE 0 SPORULATION PROTEIN A HOMOLOG"/>
    <property type="match status" value="1"/>
</dbReference>
<evidence type="ECO:0000313" key="5">
    <source>
        <dbReference type="Proteomes" id="UP000541857"/>
    </source>
</evidence>
<dbReference type="SUPFAM" id="SSF52172">
    <property type="entry name" value="CheY-like"/>
    <property type="match status" value="1"/>
</dbReference>
<dbReference type="InterPro" id="IPR046947">
    <property type="entry name" value="LytR-like"/>
</dbReference>
<dbReference type="Proteomes" id="UP000541857">
    <property type="component" value="Unassembled WGS sequence"/>
</dbReference>
<dbReference type="Pfam" id="PF04397">
    <property type="entry name" value="LytTR"/>
    <property type="match status" value="1"/>
</dbReference>
<sequence length="262" mass="30593">MIRLLIIEDEIPARKKLKRFIAEIDTPIQIIAEIDTVESAVNFLRNNQVDLIFSDIELLDGNAFEIYHRVSVSCPIIFTTAYDQFWMDAFESNGIAYLLKPFSKDRFQKAWDKFLLFHAKSVTGRNQESEENNWVANIKALLNQSIVDKSYKKRFSINTHQGIYFVETENIIFFAAREGVIFAYDTTGKQHMLTESTLKTIEEHLNPLDFFRINRSELVNKPHIEKIERYSKNTLAIKLKGYNNHLKTSQSNTAAFRDWVEK</sequence>
<dbReference type="InterPro" id="IPR007492">
    <property type="entry name" value="LytTR_DNA-bd_dom"/>
</dbReference>
<evidence type="ECO:0000259" key="3">
    <source>
        <dbReference type="PROSITE" id="PS50930"/>
    </source>
</evidence>
<dbReference type="InterPro" id="IPR011006">
    <property type="entry name" value="CheY-like_superfamily"/>
</dbReference>
<dbReference type="InterPro" id="IPR001789">
    <property type="entry name" value="Sig_transdc_resp-reg_receiver"/>
</dbReference>
<reference evidence="4 5" key="1">
    <citation type="submission" date="2020-07" db="EMBL/GenBank/DDBJ databases">
        <title>Bacterium isolated from marine sediment.</title>
        <authorList>
            <person name="Shang D."/>
        </authorList>
    </citation>
    <scope>NUCLEOTIDE SEQUENCE [LARGE SCALE GENOMIC DNA]</scope>
    <source>
        <strain evidence="4 5">F6074</strain>
    </source>
</reference>
<dbReference type="SMART" id="SM00448">
    <property type="entry name" value="REC"/>
    <property type="match status" value="1"/>
</dbReference>
<dbReference type="PROSITE" id="PS50930">
    <property type="entry name" value="HTH_LYTTR"/>
    <property type="match status" value="1"/>
</dbReference>
<gene>
    <name evidence="4" type="ORF">H3Z82_17665</name>
</gene>
<dbReference type="Pfam" id="PF00072">
    <property type="entry name" value="Response_reg"/>
    <property type="match status" value="1"/>
</dbReference>
<keyword evidence="5" id="KW-1185">Reference proteome</keyword>
<comment type="caution">
    <text evidence="4">The sequence shown here is derived from an EMBL/GenBank/DDBJ whole genome shotgun (WGS) entry which is preliminary data.</text>
</comment>
<dbReference type="EMBL" id="JACGLT010000020">
    <property type="protein sequence ID" value="MBA6154555.1"/>
    <property type="molecule type" value="Genomic_DNA"/>
</dbReference>
<proteinExistence type="predicted"/>
<protein>
    <submittedName>
        <fullName evidence="4">Response regulator transcription factor</fullName>
    </submittedName>
</protein>
<dbReference type="Gene3D" id="2.40.50.1020">
    <property type="entry name" value="LytTr DNA-binding domain"/>
    <property type="match status" value="1"/>
</dbReference>
<feature type="domain" description="Response regulatory" evidence="2">
    <location>
        <begin position="3"/>
        <end position="115"/>
    </location>
</feature>
<evidence type="ECO:0000259" key="2">
    <source>
        <dbReference type="PROSITE" id="PS50110"/>
    </source>
</evidence>
<keyword evidence="1" id="KW-0597">Phosphoprotein</keyword>
<dbReference type="Gene3D" id="3.40.50.2300">
    <property type="match status" value="1"/>
</dbReference>
<feature type="domain" description="HTH LytTR-type" evidence="3">
    <location>
        <begin position="155"/>
        <end position="262"/>
    </location>
</feature>